<dbReference type="Proteomes" id="UP000247437">
    <property type="component" value="Unassembled WGS sequence"/>
</dbReference>
<evidence type="ECO:0000313" key="3">
    <source>
        <dbReference type="Proteomes" id="UP000247437"/>
    </source>
</evidence>
<dbReference type="AlphaFoldDB" id="A0A2W0F5W5"/>
<feature type="signal peptide" evidence="1">
    <location>
        <begin position="1"/>
        <end position="22"/>
    </location>
</feature>
<dbReference type="OrthoDB" id="7026422at2"/>
<evidence type="ECO:0000256" key="1">
    <source>
        <dbReference type="SAM" id="SignalP"/>
    </source>
</evidence>
<proteinExistence type="predicted"/>
<name>A0A2W0F5W5_PSEJE</name>
<evidence type="ECO:0000313" key="2">
    <source>
        <dbReference type="EMBL" id="PYY71961.1"/>
    </source>
</evidence>
<sequence length="90" mass="9536">MNRSVLLGLFVAASIMASTSYAAEDLCAVNLKTIENGKAQIPEELRDQVEASVKKAKADQAKGTKEGIDDCIAETNDTIKVVTDAHKGGK</sequence>
<keyword evidence="1" id="KW-0732">Signal</keyword>
<dbReference type="EMBL" id="PDLL01000021">
    <property type="protein sequence ID" value="PYY71961.1"/>
    <property type="molecule type" value="Genomic_DNA"/>
</dbReference>
<accession>A0A2W0F5W5</accession>
<feature type="chain" id="PRO_5016060842" evidence="1">
    <location>
        <begin position="23"/>
        <end position="90"/>
    </location>
</feature>
<comment type="caution">
    <text evidence="2">The sequence shown here is derived from an EMBL/GenBank/DDBJ whole genome shotgun (WGS) entry which is preliminary data.</text>
</comment>
<protein>
    <submittedName>
        <fullName evidence="2">Uncharacterized protein</fullName>
    </submittedName>
</protein>
<organism evidence="2 3">
    <name type="scientific">Pseudomonas jessenii</name>
    <dbReference type="NCBI Taxonomy" id="77298"/>
    <lineage>
        <taxon>Bacteria</taxon>
        <taxon>Pseudomonadati</taxon>
        <taxon>Pseudomonadota</taxon>
        <taxon>Gammaproteobacteria</taxon>
        <taxon>Pseudomonadales</taxon>
        <taxon>Pseudomonadaceae</taxon>
        <taxon>Pseudomonas</taxon>
    </lineage>
</organism>
<gene>
    <name evidence="2" type="ORF">CRX42_03485</name>
</gene>
<reference evidence="2 3" key="1">
    <citation type="journal article" date="2018" name="Appl. Microbiol. Biotechnol.">
        <title>Characterization of the caprolactam degradation pathway in Pseudomonas jessenii using mass spectrometry-based proteomics.</title>
        <authorList>
            <person name="Otzen M."/>
            <person name="Palacio C."/>
            <person name="Janssen D.B."/>
        </authorList>
    </citation>
    <scope>NUCLEOTIDE SEQUENCE [LARGE SCALE GENOMIC DNA]</scope>
    <source>
        <strain evidence="2 3">GO3</strain>
    </source>
</reference>
<dbReference type="RefSeq" id="WP_110657605.1">
    <property type="nucleotide sequence ID" value="NZ_PDLL01000021.1"/>
</dbReference>